<sequence>MEELRWSKQIFGSKLEIMQGDEKVGNIDWESMVGSKAQAIINGRYFTLNREFFLSKLEIYDGNSKSLLAMVMVNIFNPRSDVLINGKRFELEIKNFWQSRWSWKYNGQEIVTFTSHEFISKDKGTIELATPMNEEVEILILLGLFVRNQFILFMLLILVVLFFVIV</sequence>
<dbReference type="AlphaFoldDB" id="A0A0D8JB45"/>
<keyword evidence="1" id="KW-0812">Transmembrane</keyword>
<feature type="transmembrane region" description="Helical" evidence="1">
    <location>
        <begin position="138"/>
        <end position="165"/>
    </location>
</feature>
<reference evidence="2 3" key="1">
    <citation type="submission" date="2014-09" db="EMBL/GenBank/DDBJ databases">
        <title>Draft Genome Sequence of Draconibacterium sp. JN14CK-3.</title>
        <authorList>
            <person name="Dong C."/>
            <person name="Lai Q."/>
            <person name="Shao Z."/>
        </authorList>
    </citation>
    <scope>NUCLEOTIDE SEQUENCE [LARGE SCALE GENOMIC DNA]</scope>
    <source>
        <strain evidence="2 3">JN14CK-3</strain>
    </source>
</reference>
<evidence type="ECO:0000313" key="3">
    <source>
        <dbReference type="Proteomes" id="UP000032544"/>
    </source>
</evidence>
<evidence type="ECO:0000256" key="1">
    <source>
        <dbReference type="SAM" id="Phobius"/>
    </source>
</evidence>
<comment type="caution">
    <text evidence="2">The sequence shown here is derived from an EMBL/GenBank/DDBJ whole genome shotgun (WGS) entry which is preliminary data.</text>
</comment>
<dbReference type="Proteomes" id="UP000032544">
    <property type="component" value="Unassembled WGS sequence"/>
</dbReference>
<organism evidence="2 3">
    <name type="scientific">Draconibacterium sediminis</name>
    <dbReference type="NCBI Taxonomy" id="1544798"/>
    <lineage>
        <taxon>Bacteria</taxon>
        <taxon>Pseudomonadati</taxon>
        <taxon>Bacteroidota</taxon>
        <taxon>Bacteroidia</taxon>
        <taxon>Marinilabiliales</taxon>
        <taxon>Prolixibacteraceae</taxon>
        <taxon>Draconibacterium</taxon>
    </lineage>
</organism>
<keyword evidence="1" id="KW-1133">Transmembrane helix</keyword>
<keyword evidence="1" id="KW-0472">Membrane</keyword>
<dbReference type="RefSeq" id="WP_045031578.1">
    <property type="nucleotide sequence ID" value="NZ_CAJXKZ010000004.1"/>
</dbReference>
<proteinExistence type="predicted"/>
<gene>
    <name evidence="2" type="ORF">LH29_16715</name>
</gene>
<keyword evidence="3" id="KW-1185">Reference proteome</keyword>
<evidence type="ECO:0000313" key="2">
    <source>
        <dbReference type="EMBL" id="KJF43028.1"/>
    </source>
</evidence>
<protein>
    <submittedName>
        <fullName evidence="2">Uncharacterized protein</fullName>
    </submittedName>
</protein>
<name>A0A0D8JB45_9BACT</name>
<accession>A0A0D8JB45</accession>
<dbReference type="EMBL" id="JRHC01000004">
    <property type="protein sequence ID" value="KJF43028.1"/>
    <property type="molecule type" value="Genomic_DNA"/>
</dbReference>
<dbReference type="OrthoDB" id="1119639at2"/>